<dbReference type="InterPro" id="IPR036388">
    <property type="entry name" value="WH-like_DNA-bd_sf"/>
</dbReference>
<comment type="similarity">
    <text evidence="1">Belongs to the sigma-70 factor family. ECF subfamily.</text>
</comment>
<dbReference type="PANTHER" id="PTHR43133:SF8">
    <property type="entry name" value="RNA POLYMERASE SIGMA FACTOR HI_1459-RELATED"/>
    <property type="match status" value="1"/>
</dbReference>
<evidence type="ECO:0000256" key="1">
    <source>
        <dbReference type="ARBA" id="ARBA00010641"/>
    </source>
</evidence>
<dbReference type="AlphaFoldDB" id="A0A2X1AM49"/>
<sequence length="243" mass="26614">MILADFTQGNDHELTAPHRRIVSGDTGLSLRLVAAAPPAAETRRLVERRLRDDRPAHLRYLVKRLRSPDDAEDVLQEFALKVTLAAGRLTDPGKVDAWLGIALRNALFDRYRRNAARARLTDALDAEPRYDEADGPDDDIQRPLHCLERALADLPPQTASLLRKAELEEIPLATIAAEMRLTANNVGVRVHRGRAALRRRMLANCQSCPEPCALSAAATARSALAGPLELQASISIRSACDAA</sequence>
<evidence type="ECO:0000256" key="5">
    <source>
        <dbReference type="ARBA" id="ARBA00023163"/>
    </source>
</evidence>
<dbReference type="GO" id="GO:0006352">
    <property type="term" value="P:DNA-templated transcription initiation"/>
    <property type="evidence" value="ECO:0007669"/>
    <property type="project" value="InterPro"/>
</dbReference>
<dbReference type="GO" id="GO:0016987">
    <property type="term" value="F:sigma factor activity"/>
    <property type="evidence" value="ECO:0007669"/>
    <property type="project" value="UniProtKB-KW"/>
</dbReference>
<dbReference type="SUPFAM" id="SSF88659">
    <property type="entry name" value="Sigma3 and sigma4 domains of RNA polymerase sigma factors"/>
    <property type="match status" value="1"/>
</dbReference>
<keyword evidence="5" id="KW-0804">Transcription</keyword>
<evidence type="ECO:0000259" key="7">
    <source>
        <dbReference type="Pfam" id="PF08281"/>
    </source>
</evidence>
<dbReference type="InterPro" id="IPR007627">
    <property type="entry name" value="RNA_pol_sigma70_r2"/>
</dbReference>
<dbReference type="InterPro" id="IPR014284">
    <property type="entry name" value="RNA_pol_sigma-70_dom"/>
</dbReference>
<reference evidence="8 9" key="1">
    <citation type="submission" date="2018-06" db="EMBL/GenBank/DDBJ databases">
        <authorList>
            <consortium name="Pathogen Informatics"/>
            <person name="Doyle S."/>
        </authorList>
    </citation>
    <scope>NUCLEOTIDE SEQUENCE [LARGE SCALE GENOMIC DNA]</scope>
    <source>
        <strain evidence="8 9">NCTC11165</strain>
    </source>
</reference>
<feature type="domain" description="RNA polymerase sigma-70 region 2" evidence="6">
    <location>
        <begin position="54"/>
        <end position="115"/>
    </location>
</feature>
<evidence type="ECO:0000313" key="9">
    <source>
        <dbReference type="Proteomes" id="UP000250358"/>
    </source>
</evidence>
<evidence type="ECO:0000313" key="8">
    <source>
        <dbReference type="EMBL" id="SPU45758.1"/>
    </source>
</evidence>
<dbReference type="InterPro" id="IPR039425">
    <property type="entry name" value="RNA_pol_sigma-70-like"/>
</dbReference>
<dbReference type="NCBIfam" id="TIGR02937">
    <property type="entry name" value="sigma70-ECF"/>
    <property type="match status" value="1"/>
</dbReference>
<keyword evidence="2" id="KW-0805">Transcription regulation</keyword>
<proteinExistence type="inferred from homology"/>
<organism evidence="8 9">
    <name type="scientific">Brevundimonas diminuta</name>
    <name type="common">Pseudomonas diminuta</name>
    <dbReference type="NCBI Taxonomy" id="293"/>
    <lineage>
        <taxon>Bacteria</taxon>
        <taxon>Pseudomonadati</taxon>
        <taxon>Pseudomonadota</taxon>
        <taxon>Alphaproteobacteria</taxon>
        <taxon>Caulobacterales</taxon>
        <taxon>Caulobacteraceae</taxon>
        <taxon>Brevundimonas</taxon>
    </lineage>
</organism>
<dbReference type="GO" id="GO:0003677">
    <property type="term" value="F:DNA binding"/>
    <property type="evidence" value="ECO:0007669"/>
    <property type="project" value="UniProtKB-KW"/>
</dbReference>
<dbReference type="Pfam" id="PF04542">
    <property type="entry name" value="Sigma70_r2"/>
    <property type="match status" value="1"/>
</dbReference>
<dbReference type="InterPro" id="IPR013249">
    <property type="entry name" value="RNA_pol_sigma70_r4_t2"/>
</dbReference>
<dbReference type="Proteomes" id="UP000250358">
    <property type="component" value="Unassembled WGS sequence"/>
</dbReference>
<accession>A0A2X1AM49</accession>
<dbReference type="PANTHER" id="PTHR43133">
    <property type="entry name" value="RNA POLYMERASE ECF-TYPE SIGMA FACTO"/>
    <property type="match status" value="1"/>
</dbReference>
<gene>
    <name evidence="8" type="ORF">NCTC11165_02077</name>
</gene>
<keyword evidence="3" id="KW-0731">Sigma factor</keyword>
<dbReference type="Gene3D" id="1.10.10.10">
    <property type="entry name" value="Winged helix-like DNA-binding domain superfamily/Winged helix DNA-binding domain"/>
    <property type="match status" value="1"/>
</dbReference>
<protein>
    <submittedName>
        <fullName evidence="8">RNA polymerase sigma factor</fullName>
    </submittedName>
</protein>
<dbReference type="Pfam" id="PF08281">
    <property type="entry name" value="Sigma70_r4_2"/>
    <property type="match status" value="1"/>
</dbReference>
<dbReference type="InterPro" id="IPR013325">
    <property type="entry name" value="RNA_pol_sigma_r2"/>
</dbReference>
<evidence type="ECO:0000256" key="3">
    <source>
        <dbReference type="ARBA" id="ARBA00023082"/>
    </source>
</evidence>
<dbReference type="EMBL" id="UAQM01000021">
    <property type="protein sequence ID" value="SPU45758.1"/>
    <property type="molecule type" value="Genomic_DNA"/>
</dbReference>
<keyword evidence="4" id="KW-0238">DNA-binding</keyword>
<name>A0A2X1AM49_BREDI</name>
<evidence type="ECO:0000256" key="2">
    <source>
        <dbReference type="ARBA" id="ARBA00023015"/>
    </source>
</evidence>
<dbReference type="Gene3D" id="1.10.1740.10">
    <property type="match status" value="1"/>
</dbReference>
<feature type="domain" description="RNA polymerase sigma factor 70 region 4 type 2" evidence="7">
    <location>
        <begin position="145"/>
        <end position="197"/>
    </location>
</feature>
<dbReference type="InterPro" id="IPR013324">
    <property type="entry name" value="RNA_pol_sigma_r3/r4-like"/>
</dbReference>
<evidence type="ECO:0000259" key="6">
    <source>
        <dbReference type="Pfam" id="PF04542"/>
    </source>
</evidence>
<dbReference type="SUPFAM" id="SSF88946">
    <property type="entry name" value="Sigma2 domain of RNA polymerase sigma factors"/>
    <property type="match status" value="1"/>
</dbReference>
<evidence type="ECO:0000256" key="4">
    <source>
        <dbReference type="ARBA" id="ARBA00023125"/>
    </source>
</evidence>
<dbReference type="RefSeq" id="WP_128115904.1">
    <property type="nucleotide sequence ID" value="NZ_UAQM01000021.1"/>
</dbReference>